<name>A0A382ZE70_9ZZZZ</name>
<gene>
    <name evidence="2" type="ORF">METZ01_LOCUS446626</name>
</gene>
<dbReference type="AlphaFoldDB" id="A0A382ZE70"/>
<feature type="compositionally biased region" description="Basic and acidic residues" evidence="1">
    <location>
        <begin position="10"/>
        <end position="20"/>
    </location>
</feature>
<sequence>MADLFANNESIEKASDERTRPLADRVRPRVLDGFFGQEHLL</sequence>
<reference evidence="2" key="1">
    <citation type="submission" date="2018-05" db="EMBL/GenBank/DDBJ databases">
        <authorList>
            <person name="Lanie J.A."/>
            <person name="Ng W.-L."/>
            <person name="Kazmierczak K.M."/>
            <person name="Andrzejewski T.M."/>
            <person name="Davidsen T.M."/>
            <person name="Wayne K.J."/>
            <person name="Tettelin H."/>
            <person name="Glass J.I."/>
            <person name="Rusch D."/>
            <person name="Podicherti R."/>
            <person name="Tsui H.-C.T."/>
            <person name="Winkler M.E."/>
        </authorList>
    </citation>
    <scope>NUCLEOTIDE SEQUENCE</scope>
</reference>
<dbReference type="EMBL" id="UINC01183167">
    <property type="protein sequence ID" value="SVD93772.1"/>
    <property type="molecule type" value="Genomic_DNA"/>
</dbReference>
<protein>
    <recommendedName>
        <fullName evidence="3">RuvB-like P-loop domain-containing protein</fullName>
    </recommendedName>
</protein>
<proteinExistence type="predicted"/>
<evidence type="ECO:0000256" key="1">
    <source>
        <dbReference type="SAM" id="MobiDB-lite"/>
    </source>
</evidence>
<feature type="non-terminal residue" evidence="2">
    <location>
        <position position="41"/>
    </location>
</feature>
<feature type="region of interest" description="Disordered" evidence="1">
    <location>
        <begin position="1"/>
        <end position="20"/>
    </location>
</feature>
<evidence type="ECO:0008006" key="3">
    <source>
        <dbReference type="Google" id="ProtNLM"/>
    </source>
</evidence>
<accession>A0A382ZE70</accession>
<organism evidence="2">
    <name type="scientific">marine metagenome</name>
    <dbReference type="NCBI Taxonomy" id="408172"/>
    <lineage>
        <taxon>unclassified sequences</taxon>
        <taxon>metagenomes</taxon>
        <taxon>ecological metagenomes</taxon>
    </lineage>
</organism>
<evidence type="ECO:0000313" key="2">
    <source>
        <dbReference type="EMBL" id="SVD93772.1"/>
    </source>
</evidence>